<feature type="region of interest" description="Disordered" evidence="1">
    <location>
        <begin position="1"/>
        <end position="44"/>
    </location>
</feature>
<protein>
    <recommendedName>
        <fullName evidence="4">GIY-YIG domain-containing protein</fullName>
    </recommendedName>
</protein>
<proteinExistence type="predicted"/>
<evidence type="ECO:0000313" key="3">
    <source>
        <dbReference type="Proteomes" id="UP000239724"/>
    </source>
</evidence>
<evidence type="ECO:0008006" key="4">
    <source>
        <dbReference type="Google" id="ProtNLM"/>
    </source>
</evidence>
<accession>A0A2S6NF38</accession>
<evidence type="ECO:0000256" key="1">
    <source>
        <dbReference type="SAM" id="MobiDB-lite"/>
    </source>
</evidence>
<dbReference type="PANTHER" id="PTHR37460:SF1">
    <property type="entry name" value="ENDONUCLEASE III"/>
    <property type="match status" value="1"/>
</dbReference>
<evidence type="ECO:0000313" key="2">
    <source>
        <dbReference type="EMBL" id="PPQ33194.1"/>
    </source>
</evidence>
<organism evidence="2 3">
    <name type="scientific">Rhodopila globiformis</name>
    <name type="common">Rhodopseudomonas globiformis</name>
    <dbReference type="NCBI Taxonomy" id="1071"/>
    <lineage>
        <taxon>Bacteria</taxon>
        <taxon>Pseudomonadati</taxon>
        <taxon>Pseudomonadota</taxon>
        <taxon>Alphaproteobacteria</taxon>
        <taxon>Acetobacterales</taxon>
        <taxon>Acetobacteraceae</taxon>
        <taxon>Rhodopila</taxon>
    </lineage>
</organism>
<comment type="caution">
    <text evidence="2">The sequence shown here is derived from an EMBL/GenBank/DDBJ whole genome shotgun (WGS) entry which is preliminary data.</text>
</comment>
<dbReference type="Pfam" id="PF01986">
    <property type="entry name" value="DUF123"/>
    <property type="match status" value="1"/>
</dbReference>
<dbReference type="EMBL" id="NHRY01000152">
    <property type="protein sequence ID" value="PPQ33194.1"/>
    <property type="molecule type" value="Genomic_DNA"/>
</dbReference>
<keyword evidence="3" id="KW-1185">Reference proteome</keyword>
<dbReference type="Proteomes" id="UP000239724">
    <property type="component" value="Unassembled WGS sequence"/>
</dbReference>
<dbReference type="PANTHER" id="PTHR37460">
    <property type="entry name" value="ENDONUCLEASE III"/>
    <property type="match status" value="1"/>
</dbReference>
<name>A0A2S6NF38_RHOGL</name>
<dbReference type="CDD" id="cd10441">
    <property type="entry name" value="GIY-YIG_COG1833"/>
    <property type="match status" value="1"/>
</dbReference>
<sequence>MAAAPPHKPGTVARPRRRGPALPDAGADEPAPEGLPPGRFIRDAGQAPDSPGAYLLLITLPAPLRVVLPRRAEVTLPPGRLLYAGSARGPGGLRARLARHLRTEKTPHWHIDRVTLAGTVQGAWVFPGGDECALVAALAHLRVPLPGFGSTDCRGCVSHLLAWPVEDGEL</sequence>
<reference evidence="2 3" key="1">
    <citation type="journal article" date="2018" name="Arch. Microbiol.">
        <title>New insights into the metabolic potential of the phototrophic purple bacterium Rhodopila globiformis DSM 161(T) from its draft genome sequence and evidence for a vanadium-dependent nitrogenase.</title>
        <authorList>
            <person name="Imhoff J.F."/>
            <person name="Rahn T."/>
            <person name="Kunzel S."/>
            <person name="Neulinger S.C."/>
        </authorList>
    </citation>
    <scope>NUCLEOTIDE SEQUENCE [LARGE SCALE GENOMIC DNA]</scope>
    <source>
        <strain evidence="2 3">DSM 161</strain>
    </source>
</reference>
<dbReference type="RefSeq" id="WP_104519620.1">
    <property type="nucleotide sequence ID" value="NZ_NHRY01000152.1"/>
</dbReference>
<dbReference type="OrthoDB" id="9811593at2"/>
<gene>
    <name evidence="2" type="ORF">CCS01_14860</name>
</gene>
<dbReference type="InterPro" id="IPR002837">
    <property type="entry name" value="DUF123"/>
</dbReference>
<dbReference type="AlphaFoldDB" id="A0A2S6NF38"/>